<gene>
    <name evidence="2" type="ORF">GO984_17445</name>
</gene>
<dbReference type="AlphaFoldDB" id="A0A6L6WII8"/>
<feature type="region of interest" description="Disordered" evidence="1">
    <location>
        <begin position="37"/>
        <end position="56"/>
    </location>
</feature>
<accession>A0A6L6WII8</accession>
<name>A0A6L6WII8_9RHOB</name>
<dbReference type="EMBL" id="WQLV01000012">
    <property type="protein sequence ID" value="MVO17603.1"/>
    <property type="molecule type" value="Genomic_DNA"/>
</dbReference>
<organism evidence="2 3">
    <name type="scientific">Parasedimentitalea huanghaiensis</name>
    <dbReference type="NCBI Taxonomy" id="2682100"/>
    <lineage>
        <taxon>Bacteria</taxon>
        <taxon>Pseudomonadati</taxon>
        <taxon>Pseudomonadota</taxon>
        <taxon>Alphaproteobacteria</taxon>
        <taxon>Rhodobacterales</taxon>
        <taxon>Paracoccaceae</taxon>
        <taxon>Parasedimentitalea</taxon>
    </lineage>
</organism>
<protein>
    <submittedName>
        <fullName evidence="2">Uncharacterized protein</fullName>
    </submittedName>
</protein>
<keyword evidence="3" id="KW-1185">Reference proteome</keyword>
<reference evidence="2 3" key="1">
    <citation type="submission" date="2019-12" db="EMBL/GenBank/DDBJ databases">
        <authorList>
            <person name="Zhang Y.-J."/>
        </authorList>
    </citation>
    <scope>NUCLEOTIDE SEQUENCE [LARGE SCALE GENOMIC DNA]</scope>
    <source>
        <strain evidence="2 3">CY05</strain>
    </source>
</reference>
<evidence type="ECO:0000256" key="1">
    <source>
        <dbReference type="SAM" id="MobiDB-lite"/>
    </source>
</evidence>
<sequence length="56" mass="6084">MNTNPLISSNNFLEFEQNAARRRHGLNFDGIIGGAKLPGSKNTPHLKDLDAAIPPN</sequence>
<dbReference type="Proteomes" id="UP000478892">
    <property type="component" value="Unassembled WGS sequence"/>
</dbReference>
<evidence type="ECO:0000313" key="3">
    <source>
        <dbReference type="Proteomes" id="UP000478892"/>
    </source>
</evidence>
<evidence type="ECO:0000313" key="2">
    <source>
        <dbReference type="EMBL" id="MVO17603.1"/>
    </source>
</evidence>
<proteinExistence type="predicted"/>
<comment type="caution">
    <text evidence="2">The sequence shown here is derived from an EMBL/GenBank/DDBJ whole genome shotgun (WGS) entry which is preliminary data.</text>
</comment>